<evidence type="ECO:0000313" key="3">
    <source>
        <dbReference type="EMBL" id="KAF3011179.1"/>
    </source>
</evidence>
<accession>A0A9P4WD66</accession>
<comment type="caution">
    <text evidence="3">The sequence shown here is derived from an EMBL/GenBank/DDBJ whole genome shotgun (WGS) entry which is preliminary data.</text>
</comment>
<dbReference type="OrthoDB" id="3689813at2759"/>
<evidence type="ECO:0000256" key="2">
    <source>
        <dbReference type="SAM" id="Phobius"/>
    </source>
</evidence>
<feature type="compositionally biased region" description="Low complexity" evidence="1">
    <location>
        <begin position="208"/>
        <end position="222"/>
    </location>
</feature>
<evidence type="ECO:0000313" key="4">
    <source>
        <dbReference type="Proteomes" id="UP000801428"/>
    </source>
</evidence>
<proteinExistence type="predicted"/>
<feature type="region of interest" description="Disordered" evidence="1">
    <location>
        <begin position="205"/>
        <end position="228"/>
    </location>
</feature>
<keyword evidence="2" id="KW-0472">Membrane</keyword>
<organism evidence="3 4">
    <name type="scientific">Curvularia kusanoi</name>
    <name type="common">Cochliobolus kusanoi</name>
    <dbReference type="NCBI Taxonomy" id="90978"/>
    <lineage>
        <taxon>Eukaryota</taxon>
        <taxon>Fungi</taxon>
        <taxon>Dikarya</taxon>
        <taxon>Ascomycota</taxon>
        <taxon>Pezizomycotina</taxon>
        <taxon>Dothideomycetes</taxon>
        <taxon>Pleosporomycetidae</taxon>
        <taxon>Pleosporales</taxon>
        <taxon>Pleosporineae</taxon>
        <taxon>Pleosporaceae</taxon>
        <taxon>Curvularia</taxon>
    </lineage>
</organism>
<keyword evidence="4" id="KW-1185">Reference proteome</keyword>
<dbReference type="EMBL" id="SWKU01000001">
    <property type="protein sequence ID" value="KAF3011179.1"/>
    <property type="molecule type" value="Genomic_DNA"/>
</dbReference>
<gene>
    <name evidence="3" type="ORF">E8E13_011566</name>
</gene>
<dbReference type="Proteomes" id="UP000801428">
    <property type="component" value="Unassembled WGS sequence"/>
</dbReference>
<sequence>MLLALLLLAGAASAKRFCIASRSPPNLPPCTDQCLAGDMDVVDGVCADNLKGICELDGGYKGGVWQFFENYSRCLDLLCTMEPDRKMMFQKACGWDQNISDENASYFGEWQSYLQRPSAAEATVTMTGGGTDYSTAVSSATTNGGDGPDDYSSAVSTELPLSTTAPQTTTGFSQPPTKTTRYTVYVSTTYVSATTKSTVVGYGTPANSQTSSTALSYSSGSSAPANHEKSMSPAVIAGIAVASIAILGSFVVAAFFLSRRFQRRHHGRSAETPPPLVHEPDKGRHPHEKAELDAKHSEVGFGAPVGHAELDGGSPVNPIYEPVHVRASERRARIAQNF</sequence>
<feature type="region of interest" description="Disordered" evidence="1">
    <location>
        <begin position="265"/>
        <end position="289"/>
    </location>
</feature>
<protein>
    <submittedName>
        <fullName evidence="3">Uncharacterized protein</fullName>
    </submittedName>
</protein>
<feature type="compositionally biased region" description="Basic and acidic residues" evidence="1">
    <location>
        <begin position="278"/>
        <end position="289"/>
    </location>
</feature>
<dbReference type="AlphaFoldDB" id="A0A9P4WD66"/>
<name>A0A9P4WD66_CURKU</name>
<reference evidence="3" key="1">
    <citation type="submission" date="2019-04" db="EMBL/GenBank/DDBJ databases">
        <title>Sequencing of skin fungus with MAO and IRED activity.</title>
        <authorList>
            <person name="Marsaioli A.J."/>
            <person name="Bonatto J.M.C."/>
            <person name="Reis Junior O."/>
        </authorList>
    </citation>
    <scope>NUCLEOTIDE SEQUENCE</scope>
    <source>
        <strain evidence="3">30M1</strain>
    </source>
</reference>
<feature type="transmembrane region" description="Helical" evidence="2">
    <location>
        <begin position="234"/>
        <end position="258"/>
    </location>
</feature>
<keyword evidence="2" id="KW-0812">Transmembrane</keyword>
<keyword evidence="2" id="KW-1133">Transmembrane helix</keyword>
<evidence type="ECO:0000256" key="1">
    <source>
        <dbReference type="SAM" id="MobiDB-lite"/>
    </source>
</evidence>